<evidence type="ECO:0000256" key="7">
    <source>
        <dbReference type="ARBA" id="ARBA00023170"/>
    </source>
</evidence>
<evidence type="ECO:0000256" key="9">
    <source>
        <dbReference type="ARBA" id="ARBA00023286"/>
    </source>
</evidence>
<dbReference type="GO" id="GO:0015276">
    <property type="term" value="F:ligand-gated monoatomic ion channel activity"/>
    <property type="evidence" value="ECO:0007669"/>
    <property type="project" value="InterPro"/>
</dbReference>
<evidence type="ECO:0000256" key="10">
    <source>
        <dbReference type="ARBA" id="ARBA00023303"/>
    </source>
</evidence>
<feature type="transmembrane region" description="Helical" evidence="12">
    <location>
        <begin position="245"/>
        <end position="265"/>
    </location>
</feature>
<evidence type="ECO:0000256" key="3">
    <source>
        <dbReference type="ARBA" id="ARBA00022692"/>
    </source>
</evidence>
<keyword evidence="3 12" id="KW-0812">Transmembrane</keyword>
<sequence length="651" mass="71824">MASLDKIFFLLGLLCVLILPERTSSVALNSSVVDYGCEGCLQGQTIVAMYLANDYTINEAAKLKMESMGLTYDCNDPVKAVPECFAYSNWNKGVVGDLSNRIFSKLGAKVIVKTKANFTSQSKALYDGPSSFTRCVYEVAVKNVDVCIGNFWETNERRRLATFTSSFDLDAMFLVSAPKNGVGSGSTSDFNPSDLLAIFKPFTPAVWGITVAFFFATAVFMWILEAGIDTVNENFSHEDDQRWSISGFLMSLWLSFMGYVGGSHAHTATRWPSRMILLGYGFLLYITVSSYTANLASFMVNKASVPSLINSIADTGKKGVNVCVLDAMATLLYNFVPQEQVVGFDVIGPAIEGIYSGRCGAVVIGRDYYKQYILAEKISFNVCKDPSDTKGYEKCQNPAISSTKIELDCKCKDLTKDPTECTQDCPDYRKYCELLTIADSTFQVSVPTGFPVAREFVDHISAAIVNFRLDGTIDRLFKQYIDEKFVPVCTSNAESDSLALDLFSLAGTYVISGGLMVIGLVLGVIETFVKKKQASDSSDSNSQKEEEVPTGVARRGFEPEKEKRQELKELGMMDVDNDENGSVKKDIQLLSQKMSEILQELKDLKAKGSNHVADGGLVIASRMNDHRTDADKSRKETSTLNFSHDWWKIST</sequence>
<dbReference type="InterPro" id="IPR001320">
    <property type="entry name" value="Iontro_rcpt_C"/>
</dbReference>
<evidence type="ECO:0000259" key="14">
    <source>
        <dbReference type="Pfam" id="PF00060"/>
    </source>
</evidence>
<evidence type="ECO:0000256" key="5">
    <source>
        <dbReference type="ARBA" id="ARBA00023065"/>
    </source>
</evidence>
<dbReference type="Gene3D" id="1.10.287.70">
    <property type="match status" value="1"/>
</dbReference>
<protein>
    <recommendedName>
        <fullName evidence="14">Ionotropic glutamate receptor C-terminal domain-containing protein</fullName>
    </recommendedName>
</protein>
<keyword evidence="13" id="KW-0732">Signal</keyword>
<dbReference type="InterPro" id="IPR015683">
    <property type="entry name" value="Ionotropic_Glu_rcpt"/>
</dbReference>
<feature type="transmembrane region" description="Helical" evidence="12">
    <location>
        <begin position="502"/>
        <end position="525"/>
    </location>
</feature>
<accession>A0A7S0I100</accession>
<evidence type="ECO:0000256" key="13">
    <source>
        <dbReference type="SAM" id="SignalP"/>
    </source>
</evidence>
<feature type="transmembrane region" description="Helical" evidence="12">
    <location>
        <begin position="277"/>
        <end position="300"/>
    </location>
</feature>
<evidence type="ECO:0000256" key="8">
    <source>
        <dbReference type="ARBA" id="ARBA00023180"/>
    </source>
</evidence>
<dbReference type="AlphaFoldDB" id="A0A7S0I100"/>
<keyword evidence="8" id="KW-0325">Glycoprotein</keyword>
<comment type="subcellular location">
    <subcellularLocation>
        <location evidence="1">Membrane</location>
        <topology evidence="1">Multi-pass membrane protein</topology>
    </subcellularLocation>
</comment>
<evidence type="ECO:0000256" key="11">
    <source>
        <dbReference type="SAM" id="MobiDB-lite"/>
    </source>
</evidence>
<dbReference type="SUPFAM" id="SSF53850">
    <property type="entry name" value="Periplasmic binding protein-like II"/>
    <property type="match status" value="1"/>
</dbReference>
<keyword evidence="10" id="KW-0407">Ion channel</keyword>
<dbReference type="Pfam" id="PF00060">
    <property type="entry name" value="Lig_chan"/>
    <property type="match status" value="1"/>
</dbReference>
<dbReference type="PANTHER" id="PTHR18966">
    <property type="entry name" value="IONOTROPIC GLUTAMATE RECEPTOR"/>
    <property type="match status" value="1"/>
</dbReference>
<gene>
    <name evidence="15" type="ORF">HPHI1048_LOCUS23303</name>
</gene>
<keyword evidence="6 12" id="KW-0472">Membrane</keyword>
<feature type="region of interest" description="Disordered" evidence="11">
    <location>
        <begin position="535"/>
        <end position="562"/>
    </location>
</feature>
<evidence type="ECO:0000313" key="15">
    <source>
        <dbReference type="EMBL" id="CAD8507760.1"/>
    </source>
</evidence>
<proteinExistence type="predicted"/>
<evidence type="ECO:0000256" key="1">
    <source>
        <dbReference type="ARBA" id="ARBA00004141"/>
    </source>
</evidence>
<feature type="signal peptide" evidence="13">
    <location>
        <begin position="1"/>
        <end position="25"/>
    </location>
</feature>
<name>A0A7S0I100_9CRYP</name>
<keyword evidence="9" id="KW-1071">Ligand-gated ion channel</keyword>
<keyword evidence="2" id="KW-0813">Transport</keyword>
<evidence type="ECO:0000256" key="2">
    <source>
        <dbReference type="ARBA" id="ARBA00022448"/>
    </source>
</evidence>
<evidence type="ECO:0000256" key="6">
    <source>
        <dbReference type="ARBA" id="ARBA00023136"/>
    </source>
</evidence>
<organism evidence="15">
    <name type="scientific">Hanusia phi</name>
    <dbReference type="NCBI Taxonomy" id="3032"/>
    <lineage>
        <taxon>Eukaryota</taxon>
        <taxon>Cryptophyceae</taxon>
        <taxon>Pyrenomonadales</taxon>
        <taxon>Geminigeraceae</taxon>
        <taxon>Hanusia</taxon>
    </lineage>
</organism>
<feature type="transmembrane region" description="Helical" evidence="12">
    <location>
        <begin position="205"/>
        <end position="224"/>
    </location>
</feature>
<feature type="domain" description="Ionotropic glutamate receptor C-terminal" evidence="14">
    <location>
        <begin position="205"/>
        <end position="512"/>
    </location>
</feature>
<evidence type="ECO:0000256" key="12">
    <source>
        <dbReference type="SAM" id="Phobius"/>
    </source>
</evidence>
<keyword evidence="7" id="KW-0675">Receptor</keyword>
<dbReference type="EMBL" id="HBEO01034413">
    <property type="protein sequence ID" value="CAD8507760.1"/>
    <property type="molecule type" value="Transcribed_RNA"/>
</dbReference>
<reference evidence="15" key="1">
    <citation type="submission" date="2021-01" db="EMBL/GenBank/DDBJ databases">
        <authorList>
            <person name="Corre E."/>
            <person name="Pelletier E."/>
            <person name="Niang G."/>
            <person name="Scheremetjew M."/>
            <person name="Finn R."/>
            <person name="Kale V."/>
            <person name="Holt S."/>
            <person name="Cochrane G."/>
            <person name="Meng A."/>
            <person name="Brown T."/>
            <person name="Cohen L."/>
        </authorList>
    </citation>
    <scope>NUCLEOTIDE SEQUENCE</scope>
    <source>
        <strain evidence="15">CCMP325</strain>
    </source>
</reference>
<keyword evidence="5" id="KW-0406">Ion transport</keyword>
<dbReference type="GO" id="GO:0016020">
    <property type="term" value="C:membrane"/>
    <property type="evidence" value="ECO:0007669"/>
    <property type="project" value="UniProtKB-SubCell"/>
</dbReference>
<evidence type="ECO:0000256" key="4">
    <source>
        <dbReference type="ARBA" id="ARBA00022989"/>
    </source>
</evidence>
<feature type="chain" id="PRO_5030633379" description="Ionotropic glutamate receptor C-terminal domain-containing protein" evidence="13">
    <location>
        <begin position="26"/>
        <end position="651"/>
    </location>
</feature>
<keyword evidence="4 12" id="KW-1133">Transmembrane helix</keyword>